<dbReference type="EMBL" id="BAABDC010000002">
    <property type="protein sequence ID" value="GAA3702056.1"/>
    <property type="molecule type" value="Genomic_DNA"/>
</dbReference>
<evidence type="ECO:0000259" key="2">
    <source>
        <dbReference type="Pfam" id="PF01551"/>
    </source>
</evidence>
<dbReference type="PANTHER" id="PTHR21666">
    <property type="entry name" value="PEPTIDASE-RELATED"/>
    <property type="match status" value="1"/>
</dbReference>
<dbReference type="SUPFAM" id="SSF51261">
    <property type="entry name" value="Duplicated hybrid motif"/>
    <property type="match status" value="1"/>
</dbReference>
<feature type="compositionally biased region" description="Low complexity" evidence="1">
    <location>
        <begin position="296"/>
        <end position="367"/>
    </location>
</feature>
<proteinExistence type="predicted"/>
<feature type="domain" description="M23ase beta-sheet core" evidence="2">
    <location>
        <begin position="154"/>
        <end position="248"/>
    </location>
</feature>
<dbReference type="PANTHER" id="PTHR21666:SF270">
    <property type="entry name" value="MUREIN HYDROLASE ACTIVATOR ENVC"/>
    <property type="match status" value="1"/>
</dbReference>
<evidence type="ECO:0000256" key="1">
    <source>
        <dbReference type="SAM" id="MobiDB-lite"/>
    </source>
</evidence>
<sequence length="457" mass="45521">MTVTDANERSGPRVLNIRMRGRLVPFATMLLLFAMLPFLGGSAPQTPTASVVLAAGSPAAVQDAVAAVGQARSELSRSTATSPPTAALAPVDSAFSTAIGGGLFMFPAISLTPATAEAIAAPIVGRPLFIHPVPGGETSPFGPRIHPLLGRPMFHTGIDLAAACGTPIHAAADGTVIYARVSASWGGRTIIQHSPTVKTAYGHQSKFLVTEGQVVKQGQVIGLSGTTGWSTGCHLHFDVIINDRYVDPAPYLGFAPSATASVPYAVVPHLVLDPGSRTIRTVADGDVPITEASQVSTTPSSTGGRPPSSTPTTKPTTAKPGTATGTPTTSRPSPTTSGPSATTKPSPTTTKPSPTTSAPSPSTTVPPTTTPPPSTTTTAPPTTTTTSDPPPATTSDPPSSSAAAAAPADSTPSATATTTAAAVLKTATEVATAAESATGTSTSEPSASSTTAAEGGA</sequence>
<gene>
    <name evidence="3" type="ORF">GCM10022399_18150</name>
</gene>
<dbReference type="Gene3D" id="2.70.70.10">
    <property type="entry name" value="Glucose Permease (Domain IIA)"/>
    <property type="match status" value="1"/>
</dbReference>
<evidence type="ECO:0000313" key="3">
    <source>
        <dbReference type="EMBL" id="GAA3702056.1"/>
    </source>
</evidence>
<dbReference type="PRINTS" id="PR01217">
    <property type="entry name" value="PRICHEXTENSN"/>
</dbReference>
<dbReference type="Proteomes" id="UP001501468">
    <property type="component" value="Unassembled WGS sequence"/>
</dbReference>
<feature type="compositionally biased region" description="Low complexity" evidence="1">
    <location>
        <begin position="375"/>
        <end position="419"/>
    </location>
</feature>
<keyword evidence="4" id="KW-1185">Reference proteome</keyword>
<comment type="caution">
    <text evidence="3">The sequence shown here is derived from an EMBL/GenBank/DDBJ whole genome shotgun (WGS) entry which is preliminary data.</text>
</comment>
<evidence type="ECO:0000313" key="4">
    <source>
        <dbReference type="Proteomes" id="UP001501468"/>
    </source>
</evidence>
<reference evidence="4" key="1">
    <citation type="journal article" date="2019" name="Int. J. Syst. Evol. Microbiol.">
        <title>The Global Catalogue of Microorganisms (GCM) 10K type strain sequencing project: providing services to taxonomists for standard genome sequencing and annotation.</title>
        <authorList>
            <consortium name="The Broad Institute Genomics Platform"/>
            <consortium name="The Broad Institute Genome Sequencing Center for Infectious Disease"/>
            <person name="Wu L."/>
            <person name="Ma J."/>
        </authorList>
    </citation>
    <scope>NUCLEOTIDE SEQUENCE [LARGE SCALE GENOMIC DNA]</scope>
    <source>
        <strain evidence="4">JCM 17125</strain>
    </source>
</reference>
<organism evidence="3 4">
    <name type="scientific">Terrabacter ginsenosidimutans</name>
    <dbReference type="NCBI Taxonomy" id="490575"/>
    <lineage>
        <taxon>Bacteria</taxon>
        <taxon>Bacillati</taxon>
        <taxon>Actinomycetota</taxon>
        <taxon>Actinomycetes</taxon>
        <taxon>Micrococcales</taxon>
        <taxon>Intrasporangiaceae</taxon>
        <taxon>Terrabacter</taxon>
    </lineage>
</organism>
<dbReference type="CDD" id="cd12797">
    <property type="entry name" value="M23_peptidase"/>
    <property type="match status" value="1"/>
</dbReference>
<dbReference type="Pfam" id="PF01551">
    <property type="entry name" value="Peptidase_M23"/>
    <property type="match status" value="1"/>
</dbReference>
<protein>
    <recommendedName>
        <fullName evidence="2">M23ase beta-sheet core domain-containing protein</fullName>
    </recommendedName>
</protein>
<dbReference type="InterPro" id="IPR050570">
    <property type="entry name" value="Cell_wall_metabolism_enzyme"/>
</dbReference>
<feature type="region of interest" description="Disordered" evidence="1">
    <location>
        <begin position="431"/>
        <end position="457"/>
    </location>
</feature>
<feature type="region of interest" description="Disordered" evidence="1">
    <location>
        <begin position="282"/>
        <end position="419"/>
    </location>
</feature>
<name>A0ABP7DBH8_9MICO</name>
<accession>A0ABP7DBH8</accession>
<dbReference type="InterPro" id="IPR016047">
    <property type="entry name" value="M23ase_b-sheet_dom"/>
</dbReference>
<dbReference type="InterPro" id="IPR011055">
    <property type="entry name" value="Dup_hybrid_motif"/>
</dbReference>